<evidence type="ECO:0000313" key="2">
    <source>
        <dbReference type="EMBL" id="EGI70656.1"/>
    </source>
</evidence>
<dbReference type="SUPFAM" id="SSF53649">
    <property type="entry name" value="Alkaline phosphatase-like"/>
    <property type="match status" value="1"/>
</dbReference>
<keyword evidence="1" id="KW-0812">Transmembrane</keyword>
<evidence type="ECO:0000256" key="1">
    <source>
        <dbReference type="SAM" id="Phobius"/>
    </source>
</evidence>
<evidence type="ECO:0000313" key="3">
    <source>
        <dbReference type="Proteomes" id="UP000007755"/>
    </source>
</evidence>
<dbReference type="InParanoid" id="F4W560"/>
<dbReference type="eggNOG" id="KOG2645">
    <property type="taxonomic scope" value="Eukaryota"/>
</dbReference>
<dbReference type="STRING" id="103372.F4W560"/>
<keyword evidence="1" id="KW-0472">Membrane</keyword>
<dbReference type="Gene3D" id="3.30.1360.180">
    <property type="match status" value="1"/>
</dbReference>
<keyword evidence="3" id="KW-1185">Reference proteome</keyword>
<dbReference type="Gene3D" id="3.40.720.10">
    <property type="entry name" value="Alkaline Phosphatase, subunit A"/>
    <property type="match status" value="1"/>
</dbReference>
<dbReference type="Proteomes" id="UP000007755">
    <property type="component" value="Unassembled WGS sequence"/>
</dbReference>
<dbReference type="Pfam" id="PF01663">
    <property type="entry name" value="Phosphodiest"/>
    <property type="match status" value="1"/>
</dbReference>
<reference evidence="2" key="1">
    <citation type="submission" date="2011-02" db="EMBL/GenBank/DDBJ databases">
        <title>The genome of the leaf-cutting ant Acromyrmex echinatior suggests key adaptations to social evolution and fungus farming.</title>
        <authorList>
            <person name="Nygaard S."/>
            <person name="Zhang G."/>
        </authorList>
    </citation>
    <scope>NUCLEOTIDE SEQUENCE</scope>
</reference>
<dbReference type="GO" id="GO:0016787">
    <property type="term" value="F:hydrolase activity"/>
    <property type="evidence" value="ECO:0007669"/>
    <property type="project" value="UniProtKB-ARBA"/>
</dbReference>
<accession>F4W560</accession>
<gene>
    <name evidence="2" type="ORF">G5I_00551</name>
</gene>
<organism evidence="3">
    <name type="scientific">Acromyrmex echinatior</name>
    <name type="common">Panamanian leafcutter ant</name>
    <name type="synonym">Acromyrmex octospinosus echinatior</name>
    <dbReference type="NCBI Taxonomy" id="103372"/>
    <lineage>
        <taxon>Eukaryota</taxon>
        <taxon>Metazoa</taxon>
        <taxon>Ecdysozoa</taxon>
        <taxon>Arthropoda</taxon>
        <taxon>Hexapoda</taxon>
        <taxon>Insecta</taxon>
        <taxon>Pterygota</taxon>
        <taxon>Neoptera</taxon>
        <taxon>Endopterygota</taxon>
        <taxon>Hymenoptera</taxon>
        <taxon>Apocrita</taxon>
        <taxon>Aculeata</taxon>
        <taxon>Formicoidea</taxon>
        <taxon>Formicidae</taxon>
        <taxon>Myrmicinae</taxon>
        <taxon>Acromyrmex</taxon>
    </lineage>
</organism>
<protein>
    <submittedName>
        <fullName evidence="2">Ectonucleotide pyrophosphatase/phosphodiesterase family member 5</fullName>
    </submittedName>
</protein>
<dbReference type="InterPro" id="IPR017850">
    <property type="entry name" value="Alkaline_phosphatase_core_sf"/>
</dbReference>
<name>F4W560_ACREC</name>
<dbReference type="OrthoDB" id="6054650at2759"/>
<dbReference type="PANTHER" id="PTHR10151">
    <property type="entry name" value="ECTONUCLEOTIDE PYROPHOSPHATASE/PHOSPHODIESTERASE"/>
    <property type="match status" value="1"/>
</dbReference>
<keyword evidence="1" id="KW-1133">Transmembrane helix</keyword>
<dbReference type="Gene3D" id="3.30.460.90">
    <property type="match status" value="1"/>
</dbReference>
<dbReference type="PANTHER" id="PTHR10151:SF120">
    <property type="entry name" value="BIS(5'-ADENOSYL)-TRIPHOSPHATASE"/>
    <property type="match status" value="1"/>
</dbReference>
<dbReference type="EMBL" id="GL887605">
    <property type="protein sequence ID" value="EGI70656.1"/>
    <property type="molecule type" value="Genomic_DNA"/>
</dbReference>
<dbReference type="InterPro" id="IPR002591">
    <property type="entry name" value="Phosphodiest/P_Trfase"/>
</dbReference>
<sequence length="548" mass="63450">MTQVEDICRYLSSDTVFNKINKRFISMPSDDIKRNNELLKPIKIKKSGPAFTLVIPLSERTINIDVVPVLAFSPHITMPPRYMEMSKITDINSKNMNLYKYDYFERNLTPFMSQLKAQGTSTDYMINIFVTKTFPNHHTMATGFYAETHGVVDNEFFDSSKNNTTKYSYELYHYNNNILPIWTVNEKNGRHSGTMMWPGSVFAYQGTSPTFAQAFNDTIPWEKRIDELLSWFVHPTNPINLGILYIEDPDYHGHAIGINSPEFNEILQKLDNITKYMHNKIDYYDLTDALNVIHLSDHGMASVTMERIINLTNYINVTDYTFVGTSPGLHIFPHPGKEEIIYQNLKFAADQTKTFKVYRREDIPKKYHYGNNTRVGPIFVIAEVGYAFQNLYDAIEFYKQKFNITVDNRTEFGLHGYDNEAKEMHPFFFANGPAFMPKCKLEPFNNTDLFPLFCEILNLKCPMVNGTLSHITKCLRTQSKDVSISTYKMFIAVIITTTLIGISVVATIIYRKKRRLVYNYRHHTLAGMFNQYPKISTACPHCMGRARY</sequence>
<dbReference type="CDD" id="cd16018">
    <property type="entry name" value="Enpp"/>
    <property type="match status" value="1"/>
</dbReference>
<proteinExistence type="predicted"/>
<dbReference type="AlphaFoldDB" id="F4W560"/>
<feature type="transmembrane region" description="Helical" evidence="1">
    <location>
        <begin position="489"/>
        <end position="510"/>
    </location>
</feature>